<feature type="transmembrane region" description="Helical" evidence="1">
    <location>
        <begin position="45"/>
        <end position="62"/>
    </location>
</feature>
<comment type="caution">
    <text evidence="2">The sequence shown here is derived from an EMBL/GenBank/DDBJ whole genome shotgun (WGS) entry which is preliminary data.</text>
</comment>
<evidence type="ECO:0000313" key="2">
    <source>
        <dbReference type="EMBL" id="CAJ1936111.1"/>
    </source>
</evidence>
<proteinExistence type="predicted"/>
<sequence length="122" mass="14256">MSRRRRIEKSKLTFTGTYSSLNCTGTETSAVHQTEKKVELLRQALPYWAGLYLIASWIYFMIPALKGLPFGDSTHNRSWQSCWTFSKNESLRRLMSLKVEAFALQQEHRYCKAFDDNHAPYL</sequence>
<evidence type="ECO:0000313" key="3">
    <source>
        <dbReference type="Proteomes" id="UP001295423"/>
    </source>
</evidence>
<keyword evidence="1" id="KW-1133">Transmembrane helix</keyword>
<organism evidence="2 3">
    <name type="scientific">Cylindrotheca closterium</name>
    <dbReference type="NCBI Taxonomy" id="2856"/>
    <lineage>
        <taxon>Eukaryota</taxon>
        <taxon>Sar</taxon>
        <taxon>Stramenopiles</taxon>
        <taxon>Ochrophyta</taxon>
        <taxon>Bacillariophyta</taxon>
        <taxon>Bacillariophyceae</taxon>
        <taxon>Bacillariophycidae</taxon>
        <taxon>Bacillariales</taxon>
        <taxon>Bacillariaceae</taxon>
        <taxon>Cylindrotheca</taxon>
    </lineage>
</organism>
<reference evidence="2" key="1">
    <citation type="submission" date="2023-08" db="EMBL/GenBank/DDBJ databases">
        <authorList>
            <person name="Audoor S."/>
            <person name="Bilcke G."/>
        </authorList>
    </citation>
    <scope>NUCLEOTIDE SEQUENCE</scope>
</reference>
<keyword evidence="1" id="KW-0472">Membrane</keyword>
<gene>
    <name evidence="2" type="ORF">CYCCA115_LOCUS5043</name>
</gene>
<keyword evidence="1" id="KW-0812">Transmembrane</keyword>
<keyword evidence="3" id="KW-1185">Reference proteome</keyword>
<protein>
    <submittedName>
        <fullName evidence="2">Uncharacterized protein</fullName>
    </submittedName>
</protein>
<dbReference type="Proteomes" id="UP001295423">
    <property type="component" value="Unassembled WGS sequence"/>
</dbReference>
<dbReference type="AlphaFoldDB" id="A0AAD2CKZ8"/>
<evidence type="ECO:0000256" key="1">
    <source>
        <dbReference type="SAM" id="Phobius"/>
    </source>
</evidence>
<dbReference type="EMBL" id="CAKOGP040000546">
    <property type="protein sequence ID" value="CAJ1936111.1"/>
    <property type="molecule type" value="Genomic_DNA"/>
</dbReference>
<name>A0AAD2CKZ8_9STRA</name>
<accession>A0AAD2CKZ8</accession>